<gene>
    <name evidence="2" type="ORF">DFJ67_5038</name>
</gene>
<keyword evidence="1" id="KW-0472">Membrane</keyword>
<evidence type="ECO:0000313" key="3">
    <source>
        <dbReference type="Proteomes" id="UP000256913"/>
    </source>
</evidence>
<keyword evidence="3" id="KW-1185">Reference proteome</keyword>
<accession>A0A3D9ZRA7</accession>
<name>A0A3D9ZRA7_9ACTN</name>
<dbReference type="EMBL" id="QUMQ01000001">
    <property type="protein sequence ID" value="REF99012.1"/>
    <property type="molecule type" value="Genomic_DNA"/>
</dbReference>
<feature type="transmembrane region" description="Helical" evidence="1">
    <location>
        <begin position="38"/>
        <end position="58"/>
    </location>
</feature>
<keyword evidence="1" id="KW-1133">Transmembrane helix</keyword>
<organism evidence="2 3">
    <name type="scientific">Asanoa ferruginea</name>
    <dbReference type="NCBI Taxonomy" id="53367"/>
    <lineage>
        <taxon>Bacteria</taxon>
        <taxon>Bacillati</taxon>
        <taxon>Actinomycetota</taxon>
        <taxon>Actinomycetes</taxon>
        <taxon>Micromonosporales</taxon>
        <taxon>Micromonosporaceae</taxon>
        <taxon>Asanoa</taxon>
    </lineage>
</organism>
<reference evidence="2 3" key="1">
    <citation type="submission" date="2018-08" db="EMBL/GenBank/DDBJ databases">
        <title>Sequencing the genomes of 1000 actinobacteria strains.</title>
        <authorList>
            <person name="Klenk H.-P."/>
        </authorList>
    </citation>
    <scope>NUCLEOTIDE SEQUENCE [LARGE SCALE GENOMIC DNA]</scope>
    <source>
        <strain evidence="2 3">DSM 44099</strain>
    </source>
</reference>
<proteinExistence type="predicted"/>
<comment type="caution">
    <text evidence="2">The sequence shown here is derived from an EMBL/GenBank/DDBJ whole genome shotgun (WGS) entry which is preliminary data.</text>
</comment>
<dbReference type="AlphaFoldDB" id="A0A3D9ZRA7"/>
<sequence length="421" mass="43456">MTLEHEVREAMAAAVEHVRPAPDPLARLLSRKRDSRRWGWTAAAVVAAIGAAFAFGGVTSTADHVDPPPPASRADWIQRLLASPPRGSLAGDQSFTTELRAEVGQGAQVLLADEVGDHRIVVVSKSAELRLLAGPRGATVAALTAASTVVGGPLENPFVHASTSGVRVGLAPAGCEIDTAALPEATTWQPAPTGSYVVRIEPQPAEWWRATCAGVVRYAAPARGVEQVKSSAEPLATALEAETADATRGARGSVDPNLLAIAYRSFTDQMGDRLLRSPRVIWGGPLDGAEAAVLAAPAVGGGWWVCLARAVDAGVSLNPFHTMSDPFAGAPVTAARDIDGAVVVVAPGNTATARITLDGRTIVDGPLPDGIGIIAVDLTSLPMEDGFRARIDALDAAGTVVASGPLDDGPPPRDVIDRWGA</sequence>
<dbReference type="Proteomes" id="UP000256913">
    <property type="component" value="Unassembled WGS sequence"/>
</dbReference>
<keyword evidence="1" id="KW-0812">Transmembrane</keyword>
<dbReference type="RefSeq" id="WP_170215963.1">
    <property type="nucleotide sequence ID" value="NZ_BONB01000004.1"/>
</dbReference>
<protein>
    <submittedName>
        <fullName evidence="2">Uncharacterized protein</fullName>
    </submittedName>
</protein>
<evidence type="ECO:0000256" key="1">
    <source>
        <dbReference type="SAM" id="Phobius"/>
    </source>
</evidence>
<evidence type="ECO:0000313" key="2">
    <source>
        <dbReference type="EMBL" id="REF99012.1"/>
    </source>
</evidence>